<sequence>MIGGIPPLIYDQASSRFPPKTTISTIVQAVMVDQWNFVYSYDLYWKACAPAYCTYSDSIHTNNFVGILIIMISMIGGLMAALRLIIPPAVNFVYGLFTPKARKENQGNLHLKWFVRLKILLRKLPRIVYTNLINLNIFPLSIFGDNTNRARAKRLGQWNTRLYIILLIISFSIIVIYTIIQPQILKKTFDKPSFNVYNALVKDHGDTLQCQCSSISSTYNQYVQLEPMFHQICSSTFASNEWRENLTANLIPDLSIYDIRDYRRFLSAHLQFLNGLCQLSIQAINDSVDQFLSSTLASAQIIPETLFRLEINLLIEESQSNAPIMFARLLSLLRTINHGNAFVSAYGNNFNYMIPLTNRIANIAFTQAMTYNNECSCGLDATCTTQASFMNSNSSEIILVKGLKMGCTPSESFLGSTLECFYDSSIYGGLTIALKLLCPWIVRLIIKINKYRKKKLTNTVQPINSIDMTTTATINTISDPTNVQGVNINLKSVPITATTESYRLSSLLRWLKSAFWFILLMIAAVIMIGISFYFIRQGKNQIISTGLSTTATNFTHMSITTSIDKNTTTTATTTLSISTGLYIKIL</sequence>
<accession>A0A819G3J1</accession>
<feature type="transmembrane region" description="Helical" evidence="1">
    <location>
        <begin position="162"/>
        <end position="180"/>
    </location>
</feature>
<dbReference type="Proteomes" id="UP000663881">
    <property type="component" value="Unassembled WGS sequence"/>
</dbReference>
<evidence type="ECO:0000313" key="2">
    <source>
        <dbReference type="EMBL" id="CAF3875617.1"/>
    </source>
</evidence>
<name>A0A819G3J1_9BILA</name>
<feature type="transmembrane region" description="Helical" evidence="1">
    <location>
        <begin position="64"/>
        <end position="86"/>
    </location>
</feature>
<keyword evidence="1" id="KW-0812">Transmembrane</keyword>
<organism evidence="2 3">
    <name type="scientific">Adineta steineri</name>
    <dbReference type="NCBI Taxonomy" id="433720"/>
    <lineage>
        <taxon>Eukaryota</taxon>
        <taxon>Metazoa</taxon>
        <taxon>Spiralia</taxon>
        <taxon>Gnathifera</taxon>
        <taxon>Rotifera</taxon>
        <taxon>Eurotatoria</taxon>
        <taxon>Bdelloidea</taxon>
        <taxon>Adinetida</taxon>
        <taxon>Adinetidae</taxon>
        <taxon>Adineta</taxon>
    </lineage>
</organism>
<comment type="caution">
    <text evidence="2">The sequence shown here is derived from an EMBL/GenBank/DDBJ whole genome shotgun (WGS) entry which is preliminary data.</text>
</comment>
<evidence type="ECO:0000256" key="1">
    <source>
        <dbReference type="SAM" id="Phobius"/>
    </source>
</evidence>
<proteinExistence type="predicted"/>
<keyword evidence="1" id="KW-1133">Transmembrane helix</keyword>
<protein>
    <submittedName>
        <fullName evidence="2">Uncharacterized protein</fullName>
    </submittedName>
</protein>
<dbReference type="EMBL" id="CAJOAY010001697">
    <property type="protein sequence ID" value="CAF3875617.1"/>
    <property type="molecule type" value="Genomic_DNA"/>
</dbReference>
<gene>
    <name evidence="2" type="ORF">OKA104_LOCUS22852</name>
</gene>
<feature type="transmembrane region" description="Helical" evidence="1">
    <location>
        <begin position="513"/>
        <end position="535"/>
    </location>
</feature>
<dbReference type="AlphaFoldDB" id="A0A819G3J1"/>
<evidence type="ECO:0000313" key="3">
    <source>
        <dbReference type="Proteomes" id="UP000663881"/>
    </source>
</evidence>
<reference evidence="2" key="1">
    <citation type="submission" date="2021-02" db="EMBL/GenBank/DDBJ databases">
        <authorList>
            <person name="Nowell W R."/>
        </authorList>
    </citation>
    <scope>NUCLEOTIDE SEQUENCE</scope>
</reference>
<keyword evidence="1" id="KW-0472">Membrane</keyword>